<dbReference type="OrthoDB" id="5957520at2759"/>
<accession>A0A9X0A541</accession>
<evidence type="ECO:0000313" key="2">
    <source>
        <dbReference type="Proteomes" id="UP001163046"/>
    </source>
</evidence>
<keyword evidence="2" id="KW-1185">Reference proteome</keyword>
<proteinExistence type="predicted"/>
<dbReference type="Proteomes" id="UP001163046">
    <property type="component" value="Unassembled WGS sequence"/>
</dbReference>
<evidence type="ECO:0000313" key="1">
    <source>
        <dbReference type="EMBL" id="KAJ7393606.1"/>
    </source>
</evidence>
<protein>
    <submittedName>
        <fullName evidence="1">Uncharacterized protein</fullName>
    </submittedName>
</protein>
<dbReference type="AlphaFoldDB" id="A0A9X0A541"/>
<organism evidence="1 2">
    <name type="scientific">Desmophyllum pertusum</name>
    <dbReference type="NCBI Taxonomy" id="174260"/>
    <lineage>
        <taxon>Eukaryota</taxon>
        <taxon>Metazoa</taxon>
        <taxon>Cnidaria</taxon>
        <taxon>Anthozoa</taxon>
        <taxon>Hexacorallia</taxon>
        <taxon>Scleractinia</taxon>
        <taxon>Caryophylliina</taxon>
        <taxon>Caryophylliidae</taxon>
        <taxon>Desmophyllum</taxon>
    </lineage>
</organism>
<comment type="caution">
    <text evidence="1">The sequence shown here is derived from an EMBL/GenBank/DDBJ whole genome shotgun (WGS) entry which is preliminary data.</text>
</comment>
<dbReference type="EMBL" id="MU825398">
    <property type="protein sequence ID" value="KAJ7393606.1"/>
    <property type="molecule type" value="Genomic_DNA"/>
</dbReference>
<sequence length="335" mass="37061">MNSFSMISYNGLQNSSFKAKLAMELHSHGHVQNGEVAKRAKDVLKDLEVDSSNVTKEAALLGTKNERADFGSTEHLALPTVFEGKITKEKKVTKHEKLSNIVNLRRSGLNHDVRGADPRPLSPFPSRFLSQKSLDDNVFQPLTGVRMIQRKISSPLPTGANTSSPLSIRRRALSESPAEALISPVIPRKYFDFENCYSPGNSKLQGGVSRVKSCPVIKAVSNEKMNEFSLPLTVIPLSKSPAISACSTLKSADQNKSTCSPLTADNRLPRIHQTHSPRLVRRSKTANECTRELFNVSPIMDQSANSEPDNNDIQCDVTDKVEYYLYSMSVEDDKD</sequence>
<name>A0A9X0A541_9CNID</name>
<reference evidence="1" key="1">
    <citation type="submission" date="2023-01" db="EMBL/GenBank/DDBJ databases">
        <title>Genome assembly of the deep-sea coral Lophelia pertusa.</title>
        <authorList>
            <person name="Herrera S."/>
            <person name="Cordes E."/>
        </authorList>
    </citation>
    <scope>NUCLEOTIDE SEQUENCE</scope>
    <source>
        <strain evidence="1">USNM1676648</strain>
        <tissue evidence="1">Polyp</tissue>
    </source>
</reference>
<gene>
    <name evidence="1" type="ORF">OS493_006592</name>
</gene>